<comment type="caution">
    <text evidence="2">The sequence shown here is derived from an EMBL/GenBank/DDBJ whole genome shotgun (WGS) entry which is preliminary data.</text>
</comment>
<protein>
    <submittedName>
        <fullName evidence="2">Fucose permease</fullName>
    </submittedName>
</protein>
<organism evidence="2 3">
    <name type="scientific">Kineosporia succinea</name>
    <dbReference type="NCBI Taxonomy" id="84632"/>
    <lineage>
        <taxon>Bacteria</taxon>
        <taxon>Bacillati</taxon>
        <taxon>Actinomycetota</taxon>
        <taxon>Actinomycetes</taxon>
        <taxon>Kineosporiales</taxon>
        <taxon>Kineosporiaceae</taxon>
        <taxon>Kineosporia</taxon>
    </lineage>
</organism>
<keyword evidence="3" id="KW-1185">Reference proteome</keyword>
<keyword evidence="1" id="KW-0472">Membrane</keyword>
<dbReference type="RefSeq" id="WP_307240765.1">
    <property type="nucleotide sequence ID" value="NZ_JAUSQZ010000001.1"/>
</dbReference>
<evidence type="ECO:0000256" key="1">
    <source>
        <dbReference type="SAM" id="Phobius"/>
    </source>
</evidence>
<accession>A0ABT9P1A5</accession>
<keyword evidence="1" id="KW-1133">Transmembrane helix</keyword>
<evidence type="ECO:0000313" key="2">
    <source>
        <dbReference type="EMBL" id="MDP9826199.1"/>
    </source>
</evidence>
<reference evidence="2 3" key="1">
    <citation type="submission" date="2023-07" db="EMBL/GenBank/DDBJ databases">
        <title>Sequencing the genomes of 1000 actinobacteria strains.</title>
        <authorList>
            <person name="Klenk H.-P."/>
        </authorList>
    </citation>
    <scope>NUCLEOTIDE SEQUENCE [LARGE SCALE GENOMIC DNA]</scope>
    <source>
        <strain evidence="2 3">DSM 44388</strain>
    </source>
</reference>
<dbReference type="Proteomes" id="UP001235712">
    <property type="component" value="Unassembled WGS sequence"/>
</dbReference>
<evidence type="ECO:0000313" key="3">
    <source>
        <dbReference type="Proteomes" id="UP001235712"/>
    </source>
</evidence>
<proteinExistence type="predicted"/>
<gene>
    <name evidence="2" type="ORF">J2S57_001948</name>
</gene>
<feature type="transmembrane region" description="Helical" evidence="1">
    <location>
        <begin position="33"/>
        <end position="50"/>
    </location>
</feature>
<name>A0ABT9P1A5_9ACTN</name>
<dbReference type="EMBL" id="JAUSQZ010000001">
    <property type="protein sequence ID" value="MDP9826199.1"/>
    <property type="molecule type" value="Genomic_DNA"/>
</dbReference>
<sequence length="77" mass="8661">MTKAQRFQLIAWSVFGFLGLVRAVYAVTTGYEFGILLGVLWCAFGAYKAWQIAKLIDEQALAGGPQRKQPDRPRKSR</sequence>
<keyword evidence="1" id="KW-0812">Transmembrane</keyword>